<evidence type="ECO:0000313" key="8">
    <source>
        <dbReference type="EMBL" id="SMC76491.1"/>
    </source>
</evidence>
<evidence type="ECO:0000256" key="4">
    <source>
        <dbReference type="ARBA" id="ARBA00022452"/>
    </source>
</evidence>
<dbReference type="RefSeq" id="WP_084069027.1">
    <property type="nucleotide sequence ID" value="NZ_FWXY01000009.1"/>
</dbReference>
<dbReference type="PANTHER" id="PTHR30026:SF20">
    <property type="entry name" value="OUTER MEMBRANE PROTEIN TOLC"/>
    <property type="match status" value="1"/>
</dbReference>
<dbReference type="SUPFAM" id="SSF56954">
    <property type="entry name" value="Outer membrane efflux proteins (OEP)"/>
    <property type="match status" value="1"/>
</dbReference>
<dbReference type="InterPro" id="IPR051906">
    <property type="entry name" value="TolC-like"/>
</dbReference>
<dbReference type="PANTHER" id="PTHR30026">
    <property type="entry name" value="OUTER MEMBRANE PROTEIN TOLC"/>
    <property type="match status" value="1"/>
</dbReference>
<evidence type="ECO:0000256" key="6">
    <source>
        <dbReference type="ARBA" id="ARBA00023136"/>
    </source>
</evidence>
<comment type="subcellular location">
    <subcellularLocation>
        <location evidence="1">Cell outer membrane</location>
    </subcellularLocation>
</comment>
<evidence type="ECO:0000256" key="5">
    <source>
        <dbReference type="ARBA" id="ARBA00022692"/>
    </source>
</evidence>
<dbReference type="AlphaFoldDB" id="A0A1W2BUC7"/>
<accession>A0A1W2BUC7</accession>
<evidence type="ECO:0000256" key="1">
    <source>
        <dbReference type="ARBA" id="ARBA00004442"/>
    </source>
</evidence>
<dbReference type="OrthoDB" id="13803at2"/>
<reference evidence="8 9" key="1">
    <citation type="submission" date="2017-04" db="EMBL/GenBank/DDBJ databases">
        <authorList>
            <person name="Afonso C.L."/>
            <person name="Miller P.J."/>
            <person name="Scott M.A."/>
            <person name="Spackman E."/>
            <person name="Goraichik I."/>
            <person name="Dimitrov K.M."/>
            <person name="Suarez D.L."/>
            <person name="Swayne D.E."/>
        </authorList>
    </citation>
    <scope>NUCLEOTIDE SEQUENCE [LARGE SCALE GENOMIC DNA]</scope>
    <source>
        <strain evidence="8 9">DSM 3385</strain>
    </source>
</reference>
<keyword evidence="6" id="KW-0472">Membrane</keyword>
<proteinExistence type="inferred from homology"/>
<dbReference type="InterPro" id="IPR003423">
    <property type="entry name" value="OMP_efflux"/>
</dbReference>
<evidence type="ECO:0000313" key="9">
    <source>
        <dbReference type="Proteomes" id="UP000192418"/>
    </source>
</evidence>
<dbReference type="GO" id="GO:0009279">
    <property type="term" value="C:cell outer membrane"/>
    <property type="evidence" value="ECO:0007669"/>
    <property type="project" value="UniProtKB-SubCell"/>
</dbReference>
<dbReference type="GO" id="GO:1990281">
    <property type="term" value="C:efflux pump complex"/>
    <property type="evidence" value="ECO:0007669"/>
    <property type="project" value="TreeGrafter"/>
</dbReference>
<evidence type="ECO:0000256" key="3">
    <source>
        <dbReference type="ARBA" id="ARBA00022448"/>
    </source>
</evidence>
<dbReference type="GO" id="GO:0015288">
    <property type="term" value="F:porin activity"/>
    <property type="evidence" value="ECO:0007669"/>
    <property type="project" value="TreeGrafter"/>
</dbReference>
<gene>
    <name evidence="8" type="ORF">SAMN02746065_109140</name>
</gene>
<dbReference type="Proteomes" id="UP000192418">
    <property type="component" value="Unassembled WGS sequence"/>
</dbReference>
<sequence length="454" mass="51895">MKNKFIAGYCLFILFITVATPFQGRAEIFSLKQSIEYGIKHSPLIQGEKIRIDQAEMDIKSLRGHFLPTISTSYSHSKIINEYSSGNTDEDYIDQKNSVAGLKINQTLFAGFENKNRFDKAKLQKAYQKAMVNLQKIDLVNQIRTFYFELLKTRYDVSSITQSIKRLETDLASAKAFSAKKMAAYVYVLQAEADLEEAKQQLLNTNILIYKHTQRLKRLLGLSQDVNFTNHITFDDEFETPRHDDVGLDITQCIEEAMTNRPEIKLLLLKIEMASKDAAISKGRYYPRINLDLGLYDSDKQYDKTSSSYQDQHNTYWSAGISVQMNLFDGGSAFYENKRHHLEIQRIKTDSHQIEMEIKEEVGVAFHALEESLKRLVSVENALLASQEGYERQKKRFNARIGTTSQVLDAQATLARSEARKGQALLDYQMSLAELYDAMGLTTMPMPSARGWSN</sequence>
<protein>
    <submittedName>
        <fullName evidence="8">Outer membrane protein TolC</fullName>
    </submittedName>
</protein>
<keyword evidence="4" id="KW-1134">Transmembrane beta strand</keyword>
<organism evidence="8 9">
    <name type="scientific">Desulfocicer vacuolatum DSM 3385</name>
    <dbReference type="NCBI Taxonomy" id="1121400"/>
    <lineage>
        <taxon>Bacteria</taxon>
        <taxon>Pseudomonadati</taxon>
        <taxon>Thermodesulfobacteriota</taxon>
        <taxon>Desulfobacteria</taxon>
        <taxon>Desulfobacterales</taxon>
        <taxon>Desulfobacteraceae</taxon>
        <taxon>Desulfocicer</taxon>
    </lineage>
</organism>
<comment type="similarity">
    <text evidence="2">Belongs to the outer membrane factor (OMF) (TC 1.B.17) family.</text>
</comment>
<dbReference type="Pfam" id="PF02321">
    <property type="entry name" value="OEP"/>
    <property type="match status" value="2"/>
</dbReference>
<keyword evidence="9" id="KW-1185">Reference proteome</keyword>
<evidence type="ECO:0000256" key="2">
    <source>
        <dbReference type="ARBA" id="ARBA00007613"/>
    </source>
</evidence>
<dbReference type="STRING" id="1121400.SAMN02746065_109140"/>
<keyword evidence="5" id="KW-0812">Transmembrane</keyword>
<name>A0A1W2BUC7_9BACT</name>
<keyword evidence="7" id="KW-0998">Cell outer membrane</keyword>
<dbReference type="EMBL" id="FWXY01000009">
    <property type="protein sequence ID" value="SMC76491.1"/>
    <property type="molecule type" value="Genomic_DNA"/>
</dbReference>
<evidence type="ECO:0000256" key="7">
    <source>
        <dbReference type="ARBA" id="ARBA00023237"/>
    </source>
</evidence>
<keyword evidence="3" id="KW-0813">Transport</keyword>
<dbReference type="Gene3D" id="1.20.1600.10">
    <property type="entry name" value="Outer membrane efflux proteins (OEP)"/>
    <property type="match status" value="1"/>
</dbReference>
<dbReference type="GO" id="GO:0015562">
    <property type="term" value="F:efflux transmembrane transporter activity"/>
    <property type="evidence" value="ECO:0007669"/>
    <property type="project" value="InterPro"/>
</dbReference>